<gene>
    <name evidence="1" type="ordered locus">Teth39_1880</name>
</gene>
<proteinExistence type="predicted"/>
<evidence type="ECO:0000313" key="2">
    <source>
        <dbReference type="Proteomes" id="UP000002156"/>
    </source>
</evidence>
<dbReference type="EMBL" id="CP000924">
    <property type="protein sequence ID" value="ABY95513.1"/>
    <property type="molecule type" value="Genomic_DNA"/>
</dbReference>
<evidence type="ECO:0000313" key="1">
    <source>
        <dbReference type="EMBL" id="ABY95513.1"/>
    </source>
</evidence>
<dbReference type="Proteomes" id="UP000002156">
    <property type="component" value="Chromosome"/>
</dbReference>
<dbReference type="AlphaFoldDB" id="B0KCQ6"/>
<protein>
    <submittedName>
        <fullName evidence="1">Uncharacterized protein</fullName>
    </submittedName>
</protein>
<reference evidence="2" key="1">
    <citation type="submission" date="2008-01" db="EMBL/GenBank/DDBJ databases">
        <title>Complete sequence of Thermoanaerobacter pseudethanolicus 39E.</title>
        <authorList>
            <person name="Copeland A."/>
            <person name="Lucas S."/>
            <person name="Lapidus A."/>
            <person name="Barry K."/>
            <person name="Glavina del Rio T."/>
            <person name="Dalin E."/>
            <person name="Tice H."/>
            <person name="Pitluck S."/>
            <person name="Bruce D."/>
            <person name="Goodwin L."/>
            <person name="Saunders E."/>
            <person name="Brettin T."/>
            <person name="Detter J.C."/>
            <person name="Han C."/>
            <person name="Schmutz J."/>
            <person name="Larimer F."/>
            <person name="Land M."/>
            <person name="Hauser L."/>
            <person name="Kyrpides N."/>
            <person name="Lykidis A."/>
            <person name="Hemme C."/>
            <person name="Fields M.W."/>
            <person name="He Z."/>
            <person name="Zhou J."/>
            <person name="Richardson P."/>
        </authorList>
    </citation>
    <scope>NUCLEOTIDE SEQUENCE [LARGE SCALE GENOMIC DNA]</scope>
    <source>
        <strain evidence="2">ATCC 33223 / DSM 2355 / 39E</strain>
    </source>
</reference>
<dbReference type="KEGG" id="tpd:Teth39_1880"/>
<keyword evidence="2" id="KW-1185">Reference proteome</keyword>
<accession>B0KCQ6</accession>
<dbReference type="HOGENOM" id="CLU_3067173_0_0_9"/>
<dbReference type="STRING" id="340099.Teth39_1880"/>
<name>B0KCQ6_THEP3</name>
<sequence>MDFLCPQEELLSSYKRCSKMGIDHSITAPLIMLKSSRFRNDVIILSIDNNKEE</sequence>
<organism evidence="1 2">
    <name type="scientific">Thermoanaerobacter pseudethanolicus (strain ATCC 33223 / 39E)</name>
    <name type="common">Clostridium thermohydrosulfuricum</name>
    <dbReference type="NCBI Taxonomy" id="340099"/>
    <lineage>
        <taxon>Bacteria</taxon>
        <taxon>Bacillati</taxon>
        <taxon>Bacillota</taxon>
        <taxon>Clostridia</taxon>
        <taxon>Thermoanaerobacterales</taxon>
        <taxon>Thermoanaerobacteraceae</taxon>
        <taxon>Thermoanaerobacter</taxon>
    </lineage>
</organism>